<dbReference type="EMBL" id="CP154792">
    <property type="protein sequence ID" value="XAN14342.1"/>
    <property type="molecule type" value="Genomic_DNA"/>
</dbReference>
<reference evidence="2 5" key="2">
    <citation type="submission" date="2024-05" db="EMBL/GenBank/DDBJ databases">
        <title>Achromobacter denitrificans. BP1, complete genome.</title>
        <authorList>
            <person name="Zhang B."/>
        </authorList>
    </citation>
    <scope>NUCLEOTIDE SEQUENCE [LARGE SCALE GENOMIC DNA]</scope>
    <source>
        <strain evidence="2 5">BP1</strain>
    </source>
</reference>
<dbReference type="Proteomes" id="UP000509782">
    <property type="component" value="Chromosome"/>
</dbReference>
<dbReference type="RefSeq" id="WP_174715678.1">
    <property type="nucleotide sequence ID" value="NZ_CADIKP010000028.1"/>
</dbReference>
<keyword evidence="5" id="KW-1185">Reference proteome</keyword>
<protein>
    <submittedName>
        <fullName evidence="1">Uncharacterized protein</fullName>
    </submittedName>
</protein>
<gene>
    <name evidence="3" type="ORF">AAIK43_15605</name>
    <name evidence="2" type="ORF">AAIK43_23535</name>
    <name evidence="1" type="ORF">FOC81_02770</name>
</gene>
<evidence type="ECO:0000313" key="5">
    <source>
        <dbReference type="Proteomes" id="UP001446337"/>
    </source>
</evidence>
<evidence type="ECO:0000313" key="1">
    <source>
        <dbReference type="EMBL" id="QKQ45683.1"/>
    </source>
</evidence>
<evidence type="ECO:0000313" key="3">
    <source>
        <dbReference type="EMBL" id="XAN19423.1"/>
    </source>
</evidence>
<dbReference type="Proteomes" id="UP001446337">
    <property type="component" value="Chromosome"/>
</dbReference>
<accession>A0A6N0JFC8</accession>
<dbReference type="AlphaFoldDB" id="A0A6N0JFC8"/>
<evidence type="ECO:0000313" key="2">
    <source>
        <dbReference type="EMBL" id="XAN14342.1"/>
    </source>
</evidence>
<sequence length="88" mass="9704">MDPNPIDGMTVELADAGQDFLEFDIRAGRIVDTRPFQAFAWNGKLVLNESIAIGDHIDLKFSEGPRTVLYPVIAIRPLAKVQIAPLDV</sequence>
<name>A0A6N0JFC8_ACHDE</name>
<evidence type="ECO:0000313" key="4">
    <source>
        <dbReference type="Proteomes" id="UP000509782"/>
    </source>
</evidence>
<organism evidence="1 4">
    <name type="scientific">Achromobacter denitrificans</name>
    <name type="common">Alcaligenes denitrificans</name>
    <dbReference type="NCBI Taxonomy" id="32002"/>
    <lineage>
        <taxon>Bacteria</taxon>
        <taxon>Pseudomonadati</taxon>
        <taxon>Pseudomonadota</taxon>
        <taxon>Betaproteobacteria</taxon>
        <taxon>Burkholderiales</taxon>
        <taxon>Alcaligenaceae</taxon>
        <taxon>Achromobacter</taxon>
    </lineage>
</organism>
<dbReference type="EMBL" id="CP054569">
    <property type="protein sequence ID" value="QKQ45683.1"/>
    <property type="molecule type" value="Genomic_DNA"/>
</dbReference>
<reference evidence="1 4" key="1">
    <citation type="submission" date="2020-05" db="EMBL/GenBank/DDBJ databases">
        <title>FDA dAtabase for Regulatory Grade micrObial Sequences (FDA-ARGOS): Supporting development and validation of Infectious Disease Dx tests.</title>
        <authorList>
            <person name="Sproer C."/>
            <person name="Gronow S."/>
            <person name="Severitt S."/>
            <person name="Schroder I."/>
            <person name="Tallon L."/>
            <person name="Sadzewicz L."/>
            <person name="Zhao X."/>
            <person name="Vavikolanu K."/>
            <person name="Mehta A."/>
            <person name="Aluvathingal J."/>
            <person name="Nadendla S."/>
            <person name="Myers T."/>
            <person name="Yan Y."/>
            <person name="Sichtig H."/>
        </authorList>
    </citation>
    <scope>NUCLEOTIDE SEQUENCE [LARGE SCALE GENOMIC DNA]</scope>
    <source>
        <strain evidence="1 4">FDAARGOS_787</strain>
    </source>
</reference>
<proteinExistence type="predicted"/>
<dbReference type="EMBL" id="CP154792">
    <property type="protein sequence ID" value="XAN19423.1"/>
    <property type="molecule type" value="Genomic_DNA"/>
</dbReference>